<comment type="caution">
    <text evidence="4">The sequence shown here is derived from an EMBL/GenBank/DDBJ whole genome shotgun (WGS) entry which is preliminary data.</text>
</comment>
<dbReference type="PANTHER" id="PTHR23150:SF19">
    <property type="entry name" value="FORMYLGLYCINE-GENERATING ENZYME"/>
    <property type="match status" value="1"/>
</dbReference>
<evidence type="ECO:0000313" key="4">
    <source>
        <dbReference type="EMBL" id="MFC5455049.1"/>
    </source>
</evidence>
<reference evidence="5" key="1">
    <citation type="journal article" date="2019" name="Int. J. Syst. Evol. Microbiol.">
        <title>The Global Catalogue of Microorganisms (GCM) 10K type strain sequencing project: providing services to taxonomists for standard genome sequencing and annotation.</title>
        <authorList>
            <consortium name="The Broad Institute Genomics Platform"/>
            <consortium name="The Broad Institute Genome Sequencing Center for Infectious Disease"/>
            <person name="Wu L."/>
            <person name="Ma J."/>
        </authorList>
    </citation>
    <scope>NUCLEOTIDE SEQUENCE [LARGE SCALE GENOMIC DNA]</scope>
    <source>
        <strain evidence="5">CGMCC 4.1469</strain>
    </source>
</reference>
<feature type="signal peptide" evidence="2">
    <location>
        <begin position="1"/>
        <end position="22"/>
    </location>
</feature>
<evidence type="ECO:0000313" key="5">
    <source>
        <dbReference type="Proteomes" id="UP001596052"/>
    </source>
</evidence>
<dbReference type="InterPro" id="IPR016187">
    <property type="entry name" value="CTDL_fold"/>
</dbReference>
<gene>
    <name evidence="4" type="ORF">ACFQDI_09305</name>
</gene>
<protein>
    <submittedName>
        <fullName evidence="4">Formylglycine-generating enzyme family protein</fullName>
    </submittedName>
</protein>
<evidence type="ECO:0000259" key="3">
    <source>
        <dbReference type="Pfam" id="PF03781"/>
    </source>
</evidence>
<dbReference type="EMBL" id="JBHSMQ010000003">
    <property type="protein sequence ID" value="MFC5455049.1"/>
    <property type="molecule type" value="Genomic_DNA"/>
</dbReference>
<keyword evidence="5" id="KW-1185">Reference proteome</keyword>
<dbReference type="Pfam" id="PF03781">
    <property type="entry name" value="FGE-sulfatase"/>
    <property type="match status" value="1"/>
</dbReference>
<proteinExistence type="predicted"/>
<organism evidence="4 5">
    <name type="scientific">Prosthecobacter fluviatilis</name>
    <dbReference type="NCBI Taxonomy" id="445931"/>
    <lineage>
        <taxon>Bacteria</taxon>
        <taxon>Pseudomonadati</taxon>
        <taxon>Verrucomicrobiota</taxon>
        <taxon>Verrucomicrobiia</taxon>
        <taxon>Verrucomicrobiales</taxon>
        <taxon>Verrucomicrobiaceae</taxon>
        <taxon>Prosthecobacter</taxon>
    </lineage>
</organism>
<dbReference type="Proteomes" id="UP001596052">
    <property type="component" value="Unassembled WGS sequence"/>
</dbReference>
<dbReference type="PANTHER" id="PTHR23150">
    <property type="entry name" value="SULFATASE MODIFYING FACTOR 1, 2"/>
    <property type="match status" value="1"/>
</dbReference>
<dbReference type="InterPro" id="IPR005532">
    <property type="entry name" value="SUMF_dom"/>
</dbReference>
<dbReference type="SUPFAM" id="SSF56436">
    <property type="entry name" value="C-type lectin-like"/>
    <property type="match status" value="1"/>
</dbReference>
<accession>A0ABW0KNQ7</accession>
<dbReference type="InterPro" id="IPR042095">
    <property type="entry name" value="SUMF_sf"/>
</dbReference>
<evidence type="ECO:0000256" key="2">
    <source>
        <dbReference type="SAM" id="SignalP"/>
    </source>
</evidence>
<dbReference type="RefSeq" id="WP_377165750.1">
    <property type="nucleotide sequence ID" value="NZ_JBHSMQ010000003.1"/>
</dbReference>
<feature type="domain" description="Sulfatase-modifying factor enzyme-like" evidence="3">
    <location>
        <begin position="223"/>
        <end position="426"/>
    </location>
</feature>
<dbReference type="Gene3D" id="3.90.1580.10">
    <property type="entry name" value="paralog of FGE (formylglycine-generating enzyme)"/>
    <property type="match status" value="1"/>
</dbReference>
<evidence type="ECO:0000256" key="1">
    <source>
        <dbReference type="SAM" id="MobiDB-lite"/>
    </source>
</evidence>
<dbReference type="InterPro" id="IPR051043">
    <property type="entry name" value="Sulfatase_Mod_Factor_Kinase"/>
</dbReference>
<sequence>MRKPSGIVFVLALLLIAGSATAQTTSIQEAAELQAKFEEKVRLEVLRPHELAVKDLNAKFAAALERAQEAAQSAGNLDEAFAVKGEKEAALAGGYTPALDDAKTPASLKTMRSTYRTALARLELDRDKKLRPLKDAYARSLETLMVTMTKGGRLEEAMALKKMREDLLANAALPNAAVPAGAGAAMDLSGQSLTNSLGMKFVPVKGTKVLFCIHETRCKDYAAYASDAQDVDGTWKDRKNDAGLVLDRPEDHPVSRISWEDAQKFCSWLSKKEGKTYRLPTDQEWSYAVGIGRDERWNKDTTPATVVRNETDFPWGKDWPPPKGAGNYSDLSRKNKAPANKSQYFEDYDDGFPTTSPVMSFPPNKLGIYDLGGNVWEWCDDWFDSSKTDRVLRGSSWTHWEKENLRSSFRDHHKPDERLGLGFRIVLVPAS</sequence>
<feature type="region of interest" description="Disordered" evidence="1">
    <location>
        <begin position="310"/>
        <end position="335"/>
    </location>
</feature>
<keyword evidence="2" id="KW-0732">Signal</keyword>
<name>A0ABW0KNQ7_9BACT</name>
<feature type="chain" id="PRO_5046439033" evidence="2">
    <location>
        <begin position="23"/>
        <end position="431"/>
    </location>
</feature>